<dbReference type="Pfam" id="PF00651">
    <property type="entry name" value="BTB"/>
    <property type="match status" value="1"/>
</dbReference>
<comment type="caution">
    <text evidence="2">The sequence shown here is derived from an EMBL/GenBank/DDBJ whole genome shotgun (WGS) entry which is preliminary data.</text>
</comment>
<protein>
    <recommendedName>
        <fullName evidence="1">BTB domain-containing protein</fullName>
    </recommendedName>
</protein>
<dbReference type="Gene3D" id="1.25.40.420">
    <property type="match status" value="1"/>
</dbReference>
<feature type="domain" description="BTB" evidence="1">
    <location>
        <begin position="28"/>
        <end position="98"/>
    </location>
</feature>
<dbReference type="CDD" id="cd14733">
    <property type="entry name" value="BACK"/>
    <property type="match status" value="1"/>
</dbReference>
<evidence type="ECO:0000259" key="1">
    <source>
        <dbReference type="PROSITE" id="PS50097"/>
    </source>
</evidence>
<evidence type="ECO:0000313" key="2">
    <source>
        <dbReference type="EMBL" id="GBL93778.1"/>
    </source>
</evidence>
<dbReference type="Proteomes" id="UP000499080">
    <property type="component" value="Unassembled WGS sequence"/>
</dbReference>
<proteinExistence type="predicted"/>
<dbReference type="Gene3D" id="3.30.710.10">
    <property type="entry name" value="Potassium Channel Kv1.1, Chain A"/>
    <property type="match status" value="1"/>
</dbReference>
<dbReference type="PANTHER" id="PTHR45774:SF3">
    <property type="entry name" value="BTB (POZ) DOMAIN-CONTAINING 2B-RELATED"/>
    <property type="match status" value="1"/>
</dbReference>
<dbReference type="OrthoDB" id="6409809at2759"/>
<dbReference type="EMBL" id="BGPR01000096">
    <property type="protein sequence ID" value="GBL93778.1"/>
    <property type="molecule type" value="Genomic_DNA"/>
</dbReference>
<gene>
    <name evidence="2" type="ORF">AVEN_166809_1</name>
</gene>
<dbReference type="InterPro" id="IPR011705">
    <property type="entry name" value="BACK"/>
</dbReference>
<evidence type="ECO:0000313" key="3">
    <source>
        <dbReference type="Proteomes" id="UP000499080"/>
    </source>
</evidence>
<dbReference type="PROSITE" id="PS50097">
    <property type="entry name" value="BTB"/>
    <property type="match status" value="1"/>
</dbReference>
<dbReference type="CDD" id="cd18186">
    <property type="entry name" value="BTB_POZ_ZBTB_KLHL-like"/>
    <property type="match status" value="1"/>
</dbReference>
<dbReference type="SMART" id="SM00225">
    <property type="entry name" value="BTB"/>
    <property type="match status" value="1"/>
</dbReference>
<reference evidence="2 3" key="1">
    <citation type="journal article" date="2019" name="Sci. Rep.">
        <title>Orb-weaving spider Araneus ventricosus genome elucidates the spidroin gene catalogue.</title>
        <authorList>
            <person name="Kono N."/>
            <person name="Nakamura H."/>
            <person name="Ohtoshi R."/>
            <person name="Moran D.A.P."/>
            <person name="Shinohara A."/>
            <person name="Yoshida Y."/>
            <person name="Fujiwara M."/>
            <person name="Mori M."/>
            <person name="Tomita M."/>
            <person name="Arakawa K."/>
        </authorList>
    </citation>
    <scope>NUCLEOTIDE SEQUENCE [LARGE SCALE GENOMIC DNA]</scope>
</reference>
<dbReference type="InterPro" id="IPR000210">
    <property type="entry name" value="BTB/POZ_dom"/>
</dbReference>
<dbReference type="PANTHER" id="PTHR45774">
    <property type="entry name" value="BTB/POZ DOMAIN-CONTAINING"/>
    <property type="match status" value="1"/>
</dbReference>
<name>A0A4Y2BNY5_ARAVE</name>
<dbReference type="InterPro" id="IPR011333">
    <property type="entry name" value="SKP1/BTB/POZ_sf"/>
</dbReference>
<organism evidence="2 3">
    <name type="scientific">Araneus ventricosus</name>
    <name type="common">Orbweaver spider</name>
    <name type="synonym">Epeira ventricosa</name>
    <dbReference type="NCBI Taxonomy" id="182803"/>
    <lineage>
        <taxon>Eukaryota</taxon>
        <taxon>Metazoa</taxon>
        <taxon>Ecdysozoa</taxon>
        <taxon>Arthropoda</taxon>
        <taxon>Chelicerata</taxon>
        <taxon>Arachnida</taxon>
        <taxon>Araneae</taxon>
        <taxon>Araneomorphae</taxon>
        <taxon>Entelegynae</taxon>
        <taxon>Araneoidea</taxon>
        <taxon>Araneidae</taxon>
        <taxon>Araneus</taxon>
    </lineage>
</organism>
<dbReference type="Pfam" id="PF07707">
    <property type="entry name" value="BACK"/>
    <property type="match status" value="1"/>
</dbReference>
<dbReference type="SUPFAM" id="SSF54695">
    <property type="entry name" value="POZ domain"/>
    <property type="match status" value="1"/>
</dbReference>
<keyword evidence="3" id="KW-1185">Reference proteome</keyword>
<sequence>MMKGAGRPRAHMTKSQKVDYFRVTGKLTDVNFLVGKEGSTSTFQAHKLILACCSPVFEEMFCLTSDPISDPIRVTDVSKESFQNLIEFVYGQNVYLKDLKTAMETYKTAMKYKVKELTTQTELFIIKEVTPDSALKILQIALKLKMRFVREKCVNVIEQNADRILSSDDFIRLPRLIFDMVLKMKLKASEMQILYAVYRWKNANNAC</sequence>
<accession>A0A4Y2BNY5</accession>
<dbReference type="AlphaFoldDB" id="A0A4Y2BNY5"/>